<dbReference type="GO" id="GO:0005886">
    <property type="term" value="C:plasma membrane"/>
    <property type="evidence" value="ECO:0007669"/>
    <property type="project" value="UniProtKB-SubCell"/>
</dbReference>
<dbReference type="AlphaFoldDB" id="A0A6J6DW40"/>
<feature type="transmembrane region" description="Helical" evidence="6">
    <location>
        <begin position="297"/>
        <end position="322"/>
    </location>
</feature>
<keyword evidence="3 6" id="KW-0812">Transmembrane</keyword>
<dbReference type="Pfam" id="PF02653">
    <property type="entry name" value="BPD_transp_2"/>
    <property type="match status" value="1"/>
</dbReference>
<name>A0A6J6DW40_9ZZZZ</name>
<evidence type="ECO:0000256" key="3">
    <source>
        <dbReference type="ARBA" id="ARBA00022692"/>
    </source>
</evidence>
<dbReference type="CDD" id="cd06580">
    <property type="entry name" value="TM_PBP1_transp_TpRbsC_like"/>
    <property type="match status" value="1"/>
</dbReference>
<proteinExistence type="predicted"/>
<protein>
    <submittedName>
        <fullName evidence="7">Unannotated protein</fullName>
    </submittedName>
</protein>
<gene>
    <name evidence="7" type="ORF">UFOPK1722_00149</name>
</gene>
<dbReference type="EMBL" id="CAEZTS010000008">
    <property type="protein sequence ID" value="CAB4567159.1"/>
    <property type="molecule type" value="Genomic_DNA"/>
</dbReference>
<organism evidence="7">
    <name type="scientific">freshwater metagenome</name>
    <dbReference type="NCBI Taxonomy" id="449393"/>
    <lineage>
        <taxon>unclassified sequences</taxon>
        <taxon>metagenomes</taxon>
        <taxon>ecological metagenomes</taxon>
    </lineage>
</organism>
<evidence type="ECO:0000256" key="6">
    <source>
        <dbReference type="SAM" id="Phobius"/>
    </source>
</evidence>
<dbReference type="PANTHER" id="PTHR43370">
    <property type="entry name" value="SUGAR ABC TRANSPORTER INTEGRAL MEMBRANE PROTEIN-RELATED"/>
    <property type="match status" value="1"/>
</dbReference>
<feature type="transmembrane region" description="Helical" evidence="6">
    <location>
        <begin position="384"/>
        <end position="401"/>
    </location>
</feature>
<evidence type="ECO:0000256" key="5">
    <source>
        <dbReference type="ARBA" id="ARBA00023136"/>
    </source>
</evidence>
<dbReference type="PANTHER" id="PTHR43370:SF1">
    <property type="entry name" value="GUANOSINE ABC TRANSPORTER PERMEASE PROTEIN NUPQ"/>
    <property type="match status" value="1"/>
</dbReference>
<dbReference type="InterPro" id="IPR001851">
    <property type="entry name" value="ABC_transp_permease"/>
</dbReference>
<keyword evidence="2" id="KW-1003">Cell membrane</keyword>
<feature type="transmembrane region" description="Helical" evidence="6">
    <location>
        <begin position="334"/>
        <end position="353"/>
    </location>
</feature>
<dbReference type="GO" id="GO:0022857">
    <property type="term" value="F:transmembrane transporter activity"/>
    <property type="evidence" value="ECO:0007669"/>
    <property type="project" value="InterPro"/>
</dbReference>
<feature type="transmembrane region" description="Helical" evidence="6">
    <location>
        <begin position="48"/>
        <end position="65"/>
    </location>
</feature>
<feature type="transmembrane region" description="Helical" evidence="6">
    <location>
        <begin position="213"/>
        <end position="232"/>
    </location>
</feature>
<evidence type="ECO:0000256" key="4">
    <source>
        <dbReference type="ARBA" id="ARBA00022989"/>
    </source>
</evidence>
<evidence type="ECO:0000256" key="2">
    <source>
        <dbReference type="ARBA" id="ARBA00022475"/>
    </source>
</evidence>
<feature type="transmembrane region" description="Helical" evidence="6">
    <location>
        <begin position="96"/>
        <end position="116"/>
    </location>
</feature>
<keyword evidence="4 6" id="KW-1133">Transmembrane helix</keyword>
<evidence type="ECO:0000313" key="7">
    <source>
        <dbReference type="EMBL" id="CAB4567159.1"/>
    </source>
</evidence>
<evidence type="ECO:0000256" key="1">
    <source>
        <dbReference type="ARBA" id="ARBA00004651"/>
    </source>
</evidence>
<keyword evidence="5 6" id="KW-0472">Membrane</keyword>
<sequence length="421" mass="44201">MSRVSFLSSVSPARRAVFLSLGFVFLLSMVRILTDTDDLTSSGTISSTLRVATPILLAGLAGLWAERAGIVNIGIEGMMIVGAWLGGFGAWKWGSWAGIGLALVGGALVGLIHALATVRFNVDHVVSGIAINILAGGATEYLSIIAFKGKDGGGESQSPTGKGGYGTFDMPFLSGGHIGDWKSPDILGWLEKKHDVPLIPDLAAFARGVSSDVYVPTLVALAIVPLTAWVLWRTRWGLRLRSSGESPRAGESLGVPVVRLRYQAMAISGSLAAFGGAYLSCVLTSTYRQGQTGGRGFIGLATTIFGNWNPVGVLRGAILFGFPTALKFRDSKNVPALLLVAAIVLALITALLVSRRKSMAAIGAAFGSALALFTWITVDEVPSEFVAATPYIVTIIVLAGARQQLRPPAHAGQSYRPGENH</sequence>
<comment type="subcellular location">
    <subcellularLocation>
        <location evidence="1">Cell membrane</location>
        <topology evidence="1">Multi-pass membrane protein</topology>
    </subcellularLocation>
</comment>
<feature type="transmembrane region" description="Helical" evidence="6">
    <location>
        <begin position="360"/>
        <end position="378"/>
    </location>
</feature>
<accession>A0A6J6DW40</accession>
<feature type="transmembrane region" description="Helical" evidence="6">
    <location>
        <begin position="70"/>
        <end position="90"/>
    </location>
</feature>
<reference evidence="7" key="1">
    <citation type="submission" date="2020-05" db="EMBL/GenBank/DDBJ databases">
        <authorList>
            <person name="Chiriac C."/>
            <person name="Salcher M."/>
            <person name="Ghai R."/>
            <person name="Kavagutti S V."/>
        </authorList>
    </citation>
    <scope>NUCLEOTIDE SEQUENCE</scope>
</reference>